<dbReference type="HOGENOM" id="CLU_001265_32_1_1"/>
<dbReference type="GeneID" id="19325390"/>
<reference evidence="3" key="1">
    <citation type="journal article" date="2013" name="Genome Announc.">
        <title>Draft genome sequence of the ascomycete Phaeoacremonium aleophilum strain UCR-PA7, a causal agent of the esca disease complex in grapevines.</title>
        <authorList>
            <person name="Blanco-Ulate B."/>
            <person name="Rolshausen P."/>
            <person name="Cantu D."/>
        </authorList>
    </citation>
    <scope>NUCLEOTIDE SEQUENCE [LARGE SCALE GENOMIC DNA]</scope>
    <source>
        <strain evidence="3">UCR-PA7</strain>
    </source>
</reference>
<evidence type="ECO:0000313" key="3">
    <source>
        <dbReference type="Proteomes" id="UP000014074"/>
    </source>
</evidence>
<dbReference type="RefSeq" id="XP_007915634.1">
    <property type="nucleotide sequence ID" value="XM_007917443.1"/>
</dbReference>
<keyword evidence="1" id="KW-0812">Transmembrane</keyword>
<protein>
    <submittedName>
        <fullName evidence="2">Putative allantoate permease protein</fullName>
    </submittedName>
</protein>
<proteinExistence type="predicted"/>
<dbReference type="Proteomes" id="UP000014074">
    <property type="component" value="Unassembled WGS sequence"/>
</dbReference>
<gene>
    <name evidence="2" type="ORF">UCRPA7_4892</name>
</gene>
<dbReference type="EMBL" id="KB933141">
    <property type="protein sequence ID" value="EON99548.1"/>
    <property type="molecule type" value="Genomic_DNA"/>
</dbReference>
<accession>R8BJM1</accession>
<keyword evidence="1" id="KW-0472">Membrane</keyword>
<dbReference type="AlphaFoldDB" id="R8BJM1"/>
<organism evidence="2 3">
    <name type="scientific">Phaeoacremonium minimum (strain UCR-PA7)</name>
    <name type="common">Esca disease fungus</name>
    <name type="synonym">Togninia minima</name>
    <dbReference type="NCBI Taxonomy" id="1286976"/>
    <lineage>
        <taxon>Eukaryota</taxon>
        <taxon>Fungi</taxon>
        <taxon>Dikarya</taxon>
        <taxon>Ascomycota</taxon>
        <taxon>Pezizomycotina</taxon>
        <taxon>Sordariomycetes</taxon>
        <taxon>Sordariomycetidae</taxon>
        <taxon>Togniniales</taxon>
        <taxon>Togniniaceae</taxon>
        <taxon>Phaeoacremonium</taxon>
    </lineage>
</organism>
<feature type="transmembrane region" description="Helical" evidence="1">
    <location>
        <begin position="34"/>
        <end position="58"/>
    </location>
</feature>
<dbReference type="eggNOG" id="KOG2533">
    <property type="taxonomic scope" value="Eukaryota"/>
</dbReference>
<evidence type="ECO:0000256" key="1">
    <source>
        <dbReference type="SAM" id="Phobius"/>
    </source>
</evidence>
<evidence type="ECO:0000313" key="2">
    <source>
        <dbReference type="EMBL" id="EON99548.1"/>
    </source>
</evidence>
<dbReference type="OrthoDB" id="6730379at2759"/>
<sequence length="103" mass="11504">MTKKSFVSISAAVFYAVGNIVGPQFFRDKQAPHYPLGIGAMLCAFAVMMATGILYATICAMDNKRRDRKYGSMDKECTQSTTALNVIPDDIADKKNELFRYTY</sequence>
<name>R8BJM1_PHAM7</name>
<keyword evidence="1" id="KW-1133">Transmembrane helix</keyword>
<dbReference type="KEGG" id="tmn:UCRPA7_4892"/>
<keyword evidence="3" id="KW-1185">Reference proteome</keyword>